<dbReference type="Proteomes" id="UP001165283">
    <property type="component" value="Unassembled WGS sequence"/>
</dbReference>
<proteinExistence type="predicted"/>
<comment type="caution">
    <text evidence="1">The sequence shown here is derived from an EMBL/GenBank/DDBJ whole genome shotgun (WGS) entry which is preliminary data.</text>
</comment>
<evidence type="ECO:0000313" key="2">
    <source>
        <dbReference type="Proteomes" id="UP001165283"/>
    </source>
</evidence>
<name>A0ABT1A2E6_9PSEU</name>
<dbReference type="Pfam" id="PF07295">
    <property type="entry name" value="DUF1451"/>
    <property type="match status" value="1"/>
</dbReference>
<dbReference type="RefSeq" id="WP_252440604.1">
    <property type="nucleotide sequence ID" value="NZ_JAGSOV010000040.1"/>
</dbReference>
<dbReference type="InterPro" id="IPR009912">
    <property type="entry name" value="DUF1451"/>
</dbReference>
<evidence type="ECO:0000313" key="1">
    <source>
        <dbReference type="EMBL" id="MCO1657167.1"/>
    </source>
</evidence>
<dbReference type="EMBL" id="JAGSOV010000040">
    <property type="protein sequence ID" value="MCO1657167.1"/>
    <property type="molecule type" value="Genomic_DNA"/>
</dbReference>
<gene>
    <name evidence="1" type="ORF">KDL28_19085</name>
</gene>
<organism evidence="1 2">
    <name type="scientific">Pseudonocardia humida</name>
    <dbReference type="NCBI Taxonomy" id="2800819"/>
    <lineage>
        <taxon>Bacteria</taxon>
        <taxon>Bacillati</taxon>
        <taxon>Actinomycetota</taxon>
        <taxon>Actinomycetes</taxon>
        <taxon>Pseudonocardiales</taxon>
        <taxon>Pseudonocardiaceae</taxon>
        <taxon>Pseudonocardia</taxon>
    </lineage>
</organism>
<accession>A0ABT1A2E6</accession>
<keyword evidence="2" id="KW-1185">Reference proteome</keyword>
<sequence length="61" mass="6387">MADPVPSGSDVSSGTYKCTQCGYELGVTSTKNLPPCPSCGNGHWDTLTGGDSVHDPYPNRK</sequence>
<reference evidence="1" key="1">
    <citation type="submission" date="2021-04" db="EMBL/GenBank/DDBJ databases">
        <title>Pseudonocardia sp. nov., isolated from sandy soil of mangrove forest.</title>
        <authorList>
            <person name="Zan Z."/>
            <person name="Huang R."/>
            <person name="Liu W."/>
        </authorList>
    </citation>
    <scope>NUCLEOTIDE SEQUENCE</scope>
    <source>
        <strain evidence="1">S2-4</strain>
    </source>
</reference>
<protein>
    <recommendedName>
        <fullName evidence="3">Zinc ribbon family protein</fullName>
    </recommendedName>
</protein>
<evidence type="ECO:0008006" key="3">
    <source>
        <dbReference type="Google" id="ProtNLM"/>
    </source>
</evidence>